<keyword evidence="3" id="KW-1185">Reference proteome</keyword>
<gene>
    <name evidence="2" type="ORF">MHA02_39940</name>
</gene>
<dbReference type="AlphaFoldDB" id="A0A512IV81"/>
<comment type="caution">
    <text evidence="2">The sequence shown here is derived from an EMBL/GenBank/DDBJ whole genome shotgun (WGS) entry which is preliminary data.</text>
</comment>
<feature type="region of interest" description="Disordered" evidence="1">
    <location>
        <begin position="71"/>
        <end position="96"/>
    </location>
</feature>
<sequence>MAATDRTSHTPTMAKRVKSKPQERGFVLFDVVFEDGSLASNRRIPMEILGGLDGDEPARTMIEEQEAEIAEKAGRPPRVIQNLSRTPAREREPKPV</sequence>
<name>A0A512IV81_9HYPH</name>
<evidence type="ECO:0000256" key="1">
    <source>
        <dbReference type="SAM" id="MobiDB-lite"/>
    </source>
</evidence>
<dbReference type="EMBL" id="BJZT01000046">
    <property type="protein sequence ID" value="GEP01607.1"/>
    <property type="molecule type" value="Genomic_DNA"/>
</dbReference>
<evidence type="ECO:0000313" key="2">
    <source>
        <dbReference type="EMBL" id="GEP01607.1"/>
    </source>
</evidence>
<proteinExistence type="predicted"/>
<evidence type="ECO:0000313" key="3">
    <source>
        <dbReference type="Proteomes" id="UP000321258"/>
    </source>
</evidence>
<feature type="compositionally biased region" description="Basic and acidic residues" evidence="1">
    <location>
        <begin position="87"/>
        <end position="96"/>
    </location>
</feature>
<organism evidence="2 3">
    <name type="scientific">Methylobacterium haplocladii</name>
    <dbReference type="NCBI Taxonomy" id="1176176"/>
    <lineage>
        <taxon>Bacteria</taxon>
        <taxon>Pseudomonadati</taxon>
        <taxon>Pseudomonadota</taxon>
        <taxon>Alphaproteobacteria</taxon>
        <taxon>Hyphomicrobiales</taxon>
        <taxon>Methylobacteriaceae</taxon>
        <taxon>Methylobacterium</taxon>
    </lineage>
</organism>
<accession>A0A512IV81</accession>
<dbReference type="Proteomes" id="UP000321258">
    <property type="component" value="Unassembled WGS sequence"/>
</dbReference>
<reference evidence="2 3" key="1">
    <citation type="submission" date="2019-07" db="EMBL/GenBank/DDBJ databases">
        <title>Whole genome shotgun sequence of Methylobacterium haplocladii NBRC 107714.</title>
        <authorList>
            <person name="Hosoyama A."/>
            <person name="Uohara A."/>
            <person name="Ohji S."/>
            <person name="Ichikawa N."/>
        </authorList>
    </citation>
    <scope>NUCLEOTIDE SEQUENCE [LARGE SCALE GENOMIC DNA]</scope>
    <source>
        <strain evidence="2 3">NBRC 107714</strain>
    </source>
</reference>
<protein>
    <submittedName>
        <fullName evidence="2">Uncharacterized protein</fullName>
    </submittedName>
</protein>